<dbReference type="Ensembl" id="ENSBIXT00000013981.1">
    <property type="protein sequence ID" value="ENSBIXP00000001461.1"/>
    <property type="gene ID" value="ENSBIXG00000028535.1"/>
</dbReference>
<dbReference type="AlphaFoldDB" id="A0A4W2DLP5"/>
<evidence type="ECO:0000313" key="2">
    <source>
        <dbReference type="Proteomes" id="UP000314981"/>
    </source>
</evidence>
<protein>
    <submittedName>
        <fullName evidence="1">Uncharacterized protein</fullName>
    </submittedName>
</protein>
<dbReference type="Ensembl" id="ENSBIXT00000013986.1">
    <property type="protein sequence ID" value="ENSBIXP00000027239.1"/>
    <property type="gene ID" value="ENSBIXG00000028535.1"/>
</dbReference>
<proteinExistence type="predicted"/>
<name>A0A4W2DLP5_BOBOX</name>
<organism evidence="1 2">
    <name type="scientific">Bos indicus x Bos taurus</name>
    <name type="common">Hybrid cattle</name>
    <dbReference type="NCBI Taxonomy" id="30522"/>
    <lineage>
        <taxon>Eukaryota</taxon>
        <taxon>Metazoa</taxon>
        <taxon>Chordata</taxon>
        <taxon>Craniata</taxon>
        <taxon>Vertebrata</taxon>
        <taxon>Euteleostomi</taxon>
        <taxon>Mammalia</taxon>
        <taxon>Eutheria</taxon>
        <taxon>Laurasiatheria</taxon>
        <taxon>Artiodactyla</taxon>
        <taxon>Ruminantia</taxon>
        <taxon>Pecora</taxon>
        <taxon>Bovidae</taxon>
        <taxon>Bovinae</taxon>
        <taxon>Bos</taxon>
    </lineage>
</organism>
<keyword evidence="2" id="KW-1185">Reference proteome</keyword>
<dbReference type="Proteomes" id="UP000314981">
    <property type="component" value="Chromosome 19"/>
</dbReference>
<accession>A0A4W2DLP5</accession>
<evidence type="ECO:0000313" key="1">
    <source>
        <dbReference type="Ensembl" id="ENSBIXP00000027239.1"/>
    </source>
</evidence>
<reference evidence="1" key="2">
    <citation type="submission" date="2025-05" db="UniProtKB">
        <authorList>
            <consortium name="Ensembl"/>
        </authorList>
    </citation>
    <scope>IDENTIFICATION</scope>
</reference>
<reference evidence="1 2" key="1">
    <citation type="submission" date="2018-11" db="EMBL/GenBank/DDBJ databases">
        <title>Haplotype-resolved cattle genomes.</title>
        <authorList>
            <person name="Low W.Y."/>
            <person name="Tearle R."/>
            <person name="Bickhart D.M."/>
            <person name="Rosen B.D."/>
            <person name="Koren S."/>
            <person name="Rhie A."/>
            <person name="Hiendleder S."/>
            <person name="Phillippy A.M."/>
            <person name="Smith T.P.L."/>
            <person name="Williams J.L."/>
        </authorList>
    </citation>
    <scope>NUCLEOTIDE SEQUENCE [LARGE SCALE GENOMIC DNA]</scope>
</reference>
<sequence>MKVEASLFRVGSAPVGDLLSEEGTTGRLCWLGVGEWQGVPGRRVVSPKAWNSTTCSGSPVLFCVVETSWTEEMVLQPSLYVIVSCLRVNPLRAGTICWSVQNLLGQLCACCQNGEL</sequence>